<dbReference type="Proteomes" id="UP000005239">
    <property type="component" value="Unassembled WGS sequence"/>
</dbReference>
<gene>
    <name evidence="1" type="primary">WBGene00104015</name>
</gene>
<protein>
    <submittedName>
        <fullName evidence="1">Uncharacterized protein</fullName>
    </submittedName>
</protein>
<accession>A0A8R1U9L8</accession>
<evidence type="ECO:0000313" key="1">
    <source>
        <dbReference type="EnsemblMetazoa" id="PPA14461.1"/>
    </source>
</evidence>
<dbReference type="AlphaFoldDB" id="A0A2A6B3C6"/>
<name>A0A2A6B3C6_PRIPA</name>
<keyword evidence="2" id="KW-1185">Reference proteome</keyword>
<dbReference type="EnsemblMetazoa" id="PPA14461.1">
    <property type="protein sequence ID" value="PPA14461.1"/>
    <property type="gene ID" value="WBGene00104015"/>
</dbReference>
<sequence length="96" mass="11097">MSSSFQPTYARLCALHSEAKQTLADFKSVINSFNDVDDFTQLEDKDKELDTALSVLCDKLDNYSSVVDKLTRRVEQMAIETEDQRKDKKKEIEIFQ</sequence>
<evidence type="ECO:0000313" key="2">
    <source>
        <dbReference type="Proteomes" id="UP000005239"/>
    </source>
</evidence>
<organism evidence="1 2">
    <name type="scientific">Pristionchus pacificus</name>
    <name type="common">Parasitic nematode worm</name>
    <dbReference type="NCBI Taxonomy" id="54126"/>
    <lineage>
        <taxon>Eukaryota</taxon>
        <taxon>Metazoa</taxon>
        <taxon>Ecdysozoa</taxon>
        <taxon>Nematoda</taxon>
        <taxon>Chromadorea</taxon>
        <taxon>Rhabditida</taxon>
        <taxon>Rhabditina</taxon>
        <taxon>Diplogasteromorpha</taxon>
        <taxon>Diplogasteroidea</taxon>
        <taxon>Neodiplogasteridae</taxon>
        <taxon>Pristionchus</taxon>
    </lineage>
</organism>
<reference evidence="2" key="1">
    <citation type="journal article" date="2008" name="Nat. Genet.">
        <title>The Pristionchus pacificus genome provides a unique perspective on nematode lifestyle and parasitism.</title>
        <authorList>
            <person name="Dieterich C."/>
            <person name="Clifton S.W."/>
            <person name="Schuster L.N."/>
            <person name="Chinwalla A."/>
            <person name="Delehaunty K."/>
            <person name="Dinkelacker I."/>
            <person name="Fulton L."/>
            <person name="Fulton R."/>
            <person name="Godfrey J."/>
            <person name="Minx P."/>
            <person name="Mitreva M."/>
            <person name="Roeseler W."/>
            <person name="Tian H."/>
            <person name="Witte H."/>
            <person name="Yang S.P."/>
            <person name="Wilson R.K."/>
            <person name="Sommer R.J."/>
        </authorList>
    </citation>
    <scope>NUCLEOTIDE SEQUENCE [LARGE SCALE GENOMIC DNA]</scope>
    <source>
        <strain evidence="2">PS312</strain>
    </source>
</reference>
<proteinExistence type="predicted"/>
<accession>A0A2A6B3C6</accession>
<reference evidence="1" key="2">
    <citation type="submission" date="2022-06" db="UniProtKB">
        <authorList>
            <consortium name="EnsemblMetazoa"/>
        </authorList>
    </citation>
    <scope>IDENTIFICATION</scope>
    <source>
        <strain evidence="1">PS312</strain>
    </source>
</reference>